<dbReference type="InterPro" id="IPR036388">
    <property type="entry name" value="WH-like_DNA-bd_sf"/>
</dbReference>
<accession>A0A223SD67</accession>
<dbReference type="RefSeq" id="WP_094932809.1">
    <property type="nucleotide sequence ID" value="NZ_CP022753.1"/>
</dbReference>
<keyword evidence="1" id="KW-0805">Transcription regulation</keyword>
<proteinExistence type="predicted"/>
<feature type="domain" description="Transcription regulator AsnC/Lrp ligand binding" evidence="4">
    <location>
        <begin position="240"/>
        <end position="308"/>
    </location>
</feature>
<dbReference type="InterPro" id="IPR036390">
    <property type="entry name" value="WH_DNA-bd_sf"/>
</dbReference>
<dbReference type="Gene3D" id="1.10.10.10">
    <property type="entry name" value="Winged helix-like DNA-binding domain superfamily/Winged helix DNA-binding domain"/>
    <property type="match status" value="2"/>
</dbReference>
<dbReference type="Pfam" id="PF13404">
    <property type="entry name" value="HTH_AsnC-type"/>
    <property type="match status" value="1"/>
</dbReference>
<dbReference type="OrthoDB" id="4050641at2"/>
<dbReference type="Pfam" id="PF01037">
    <property type="entry name" value="AsnC_trans_reg"/>
    <property type="match status" value="1"/>
</dbReference>
<keyword evidence="3" id="KW-0804">Transcription</keyword>
<name>A0A223SD67_9ACTN</name>
<dbReference type="InterPro" id="IPR011008">
    <property type="entry name" value="Dimeric_a/b-barrel"/>
</dbReference>
<dbReference type="GO" id="GO:0043565">
    <property type="term" value="F:sequence-specific DNA binding"/>
    <property type="evidence" value="ECO:0007669"/>
    <property type="project" value="InterPro"/>
</dbReference>
<dbReference type="GO" id="GO:0005829">
    <property type="term" value="C:cytosol"/>
    <property type="evidence" value="ECO:0007669"/>
    <property type="project" value="TreeGrafter"/>
</dbReference>
<dbReference type="SUPFAM" id="SSF54909">
    <property type="entry name" value="Dimeric alpha+beta barrel"/>
    <property type="match status" value="1"/>
</dbReference>
<dbReference type="PANTHER" id="PTHR30154">
    <property type="entry name" value="LEUCINE-RESPONSIVE REGULATORY PROTEIN"/>
    <property type="match status" value="1"/>
</dbReference>
<evidence type="ECO:0000313" key="7">
    <source>
        <dbReference type="Proteomes" id="UP000215005"/>
    </source>
</evidence>
<dbReference type="Gene3D" id="3.30.70.920">
    <property type="match status" value="1"/>
</dbReference>
<evidence type="ECO:0000256" key="2">
    <source>
        <dbReference type="ARBA" id="ARBA00023125"/>
    </source>
</evidence>
<reference evidence="6 7" key="1">
    <citation type="submission" date="2017-08" db="EMBL/GenBank/DDBJ databases">
        <title>The complete genome sequence of Nocardiopsis gilva YIM 90087.</title>
        <authorList>
            <person name="Yin M."/>
            <person name="Tang S."/>
        </authorList>
    </citation>
    <scope>NUCLEOTIDE SEQUENCE [LARGE SCALE GENOMIC DNA]</scope>
    <source>
        <strain evidence="6 7">YIM 90087</strain>
    </source>
</reference>
<keyword evidence="7" id="KW-1185">Reference proteome</keyword>
<dbReference type="SMART" id="SM00344">
    <property type="entry name" value="HTH_ASNC"/>
    <property type="match status" value="2"/>
</dbReference>
<feature type="domain" description="HTH asnC-type" evidence="5">
    <location>
        <begin position="5"/>
        <end position="41"/>
    </location>
</feature>
<evidence type="ECO:0000259" key="4">
    <source>
        <dbReference type="Pfam" id="PF01037"/>
    </source>
</evidence>
<dbReference type="InterPro" id="IPR000485">
    <property type="entry name" value="AsnC-type_HTH_dom"/>
</dbReference>
<evidence type="ECO:0000313" key="6">
    <source>
        <dbReference type="EMBL" id="ASU86088.1"/>
    </source>
</evidence>
<dbReference type="InterPro" id="IPR019887">
    <property type="entry name" value="Tscrpt_reg_AsnC/Lrp_C"/>
</dbReference>
<evidence type="ECO:0000259" key="5">
    <source>
        <dbReference type="Pfam" id="PF13404"/>
    </source>
</evidence>
<evidence type="ECO:0000256" key="3">
    <source>
        <dbReference type="ARBA" id="ARBA00023163"/>
    </source>
</evidence>
<dbReference type="SUPFAM" id="SSF46785">
    <property type="entry name" value="Winged helix' DNA-binding domain"/>
    <property type="match status" value="1"/>
</dbReference>
<sequence length="325" mass="35031">MRHRLDDTDRRIVAALLASPRASWRTVSDTIGVSERTVVRRAGPLLQDGTVRVTAVRNPGCFPELIPMALRIRCRPRRIRAVAAVLAERPDTVWVDVLSGGDEISTVVFLDGPEARNRLLLRDLPATEAVDSWTSHTLLRVFPAAFDWTGGLLSPAEAEVLRREVASPPGGLALDDTDHALIRGLADNGRATYTELARRARTAALTARRRTDLLADRVVRLATEVDLALLGIHAEALLWMTVAPGGLDATAHALSRHPQIHFTAATTGPANLMAAAAAADLDALYSLLTDTIGGLRHVTGIETTPILATFKRAGLPRPNADRAAH</sequence>
<dbReference type="GO" id="GO:0043200">
    <property type="term" value="P:response to amino acid"/>
    <property type="evidence" value="ECO:0007669"/>
    <property type="project" value="TreeGrafter"/>
</dbReference>
<dbReference type="KEGG" id="ngv:CDO52_07245"/>
<evidence type="ECO:0000256" key="1">
    <source>
        <dbReference type="ARBA" id="ARBA00023015"/>
    </source>
</evidence>
<dbReference type="EMBL" id="CP022753">
    <property type="protein sequence ID" value="ASU86088.1"/>
    <property type="molecule type" value="Genomic_DNA"/>
</dbReference>
<gene>
    <name evidence="6" type="ORF">CDO52_07245</name>
</gene>
<dbReference type="Proteomes" id="UP000215005">
    <property type="component" value="Chromosome"/>
</dbReference>
<dbReference type="InterPro" id="IPR019888">
    <property type="entry name" value="Tscrpt_reg_AsnC-like"/>
</dbReference>
<organism evidence="6 7">
    <name type="scientific">Nocardiopsis gilva YIM 90087</name>
    <dbReference type="NCBI Taxonomy" id="1235441"/>
    <lineage>
        <taxon>Bacteria</taxon>
        <taxon>Bacillati</taxon>
        <taxon>Actinomycetota</taxon>
        <taxon>Actinomycetes</taxon>
        <taxon>Streptosporangiales</taxon>
        <taxon>Nocardiopsidaceae</taxon>
        <taxon>Nocardiopsis</taxon>
    </lineage>
</organism>
<protein>
    <submittedName>
        <fullName evidence="6">AsnC family transcriptional regulator</fullName>
    </submittedName>
</protein>
<keyword evidence="2" id="KW-0238">DNA-binding</keyword>
<dbReference type="AlphaFoldDB" id="A0A223SD67"/>
<dbReference type="PANTHER" id="PTHR30154:SF34">
    <property type="entry name" value="TRANSCRIPTIONAL REGULATOR AZLB"/>
    <property type="match status" value="1"/>
</dbReference>